<dbReference type="RefSeq" id="WP_310407742.1">
    <property type="nucleotide sequence ID" value="NZ_JAVDYC010000001.1"/>
</dbReference>
<dbReference type="Proteomes" id="UP001183629">
    <property type="component" value="Unassembled WGS sequence"/>
</dbReference>
<feature type="signal peptide" evidence="1">
    <location>
        <begin position="1"/>
        <end position="36"/>
    </location>
</feature>
<reference evidence="2 3" key="1">
    <citation type="submission" date="2023-07" db="EMBL/GenBank/DDBJ databases">
        <title>Sequencing the genomes of 1000 actinobacteria strains.</title>
        <authorList>
            <person name="Klenk H.-P."/>
        </authorList>
    </citation>
    <scope>NUCLEOTIDE SEQUENCE [LARGE SCALE GENOMIC DNA]</scope>
    <source>
        <strain evidence="2 3">DSM 44711</strain>
    </source>
</reference>
<organism evidence="2 3">
    <name type="scientific">Catenuloplanes niger</name>
    <dbReference type="NCBI Taxonomy" id="587534"/>
    <lineage>
        <taxon>Bacteria</taxon>
        <taxon>Bacillati</taxon>
        <taxon>Actinomycetota</taxon>
        <taxon>Actinomycetes</taxon>
        <taxon>Micromonosporales</taxon>
        <taxon>Micromonosporaceae</taxon>
        <taxon>Catenuloplanes</taxon>
    </lineage>
</organism>
<accession>A0AAE3ZJK8</accession>
<keyword evidence="3" id="KW-1185">Reference proteome</keyword>
<evidence type="ECO:0000256" key="1">
    <source>
        <dbReference type="SAM" id="SignalP"/>
    </source>
</evidence>
<evidence type="ECO:0000313" key="3">
    <source>
        <dbReference type="Proteomes" id="UP001183629"/>
    </source>
</evidence>
<proteinExistence type="predicted"/>
<dbReference type="EMBL" id="JAVDYC010000001">
    <property type="protein sequence ID" value="MDR7319850.1"/>
    <property type="molecule type" value="Genomic_DNA"/>
</dbReference>
<dbReference type="AlphaFoldDB" id="A0AAE3ZJK8"/>
<feature type="chain" id="PRO_5041942791" evidence="1">
    <location>
        <begin position="37"/>
        <end position="339"/>
    </location>
</feature>
<dbReference type="SUPFAM" id="SSF89372">
    <property type="entry name" value="Fucose-specific lectin"/>
    <property type="match status" value="2"/>
</dbReference>
<gene>
    <name evidence="2" type="ORF">J2S44_000100</name>
</gene>
<sequence length="339" mass="35340">MGTEQHGMTRRRLMTTAGAATVGVVAAGLPAGPAAAAPNDTHLLIGTPTSPAKLLHKLRQPNELWIPSPEWGDVYAVAKSPYPSGIVDVAGAMVGNQMHTVSAQHSQIAHAVRTEGGGWTVFNNISGFGAGNPAENRRVCAAGAAGNLHLAVLAWDGGVFHTIRKSADWLWTPLTRVPGWGSTNFTDIAAGGGSDGYFHLFALQGTQVLHRVRDPHTGIWSTPGSPGSATGSSGTAIAAGRAGNEVHAAVVTDAGLSHVVRYLSGSWSDVNLLQRIPDIDDVGAAGTPNGEFHVTIVGTESGVSGIQYWVKHRVRRADQSWTGFATLDFLRATRAAMAG</sequence>
<evidence type="ECO:0000313" key="2">
    <source>
        <dbReference type="EMBL" id="MDR7319850.1"/>
    </source>
</evidence>
<keyword evidence="1" id="KW-0732">Signal</keyword>
<dbReference type="PROSITE" id="PS51318">
    <property type="entry name" value="TAT"/>
    <property type="match status" value="1"/>
</dbReference>
<name>A0AAE3ZJK8_9ACTN</name>
<comment type="caution">
    <text evidence="2">The sequence shown here is derived from an EMBL/GenBank/DDBJ whole genome shotgun (WGS) entry which is preliminary data.</text>
</comment>
<protein>
    <submittedName>
        <fullName evidence="2">Uncharacterized protein</fullName>
    </submittedName>
</protein>
<dbReference type="InterPro" id="IPR006311">
    <property type="entry name" value="TAT_signal"/>
</dbReference>